<dbReference type="EMBL" id="FNZQ01000001">
    <property type="protein sequence ID" value="SEK24529.1"/>
    <property type="molecule type" value="Genomic_DNA"/>
</dbReference>
<dbReference type="RefSeq" id="WP_092758738.1">
    <property type="nucleotide sequence ID" value="NZ_FNZQ01000001.1"/>
</dbReference>
<keyword evidence="6" id="KW-1185">Reference proteome</keyword>
<evidence type="ECO:0000313" key="5">
    <source>
        <dbReference type="EMBL" id="SEK24529.1"/>
    </source>
</evidence>
<dbReference type="OrthoDB" id="9808814at2"/>
<protein>
    <recommendedName>
        <fullName evidence="4">Ketoreductase domain-containing protein</fullName>
    </recommendedName>
</protein>
<sequence>MTDKAPLAVITGASGGIGRALAEYHAAKGGDLILAARRAVELDALKADIEAKHSVSVTPVACDLGTPEGLATLIAACEGRDIGILINNAGFGGRGAFIERHLADDLAMVDLNVNAVMILCHSIAPGMVARGKGRILNVGSTAGMMPGPMQATYFATKAFVNSFSQALDEELRAQGVTVTVLAPGYVETDFAARADLENTPLTKSGQSPEAVARVGYGAMMDGRLHVVNEGMLSVLTNWVIPLLPRRQVLKMVRKMQTK</sequence>
<dbReference type="PIRSF" id="PIRSF000126">
    <property type="entry name" value="11-beta-HSD1"/>
    <property type="match status" value="1"/>
</dbReference>
<feature type="domain" description="Ketoreductase" evidence="4">
    <location>
        <begin position="6"/>
        <end position="189"/>
    </location>
</feature>
<keyword evidence="2" id="KW-0560">Oxidoreductase</keyword>
<dbReference type="PRINTS" id="PR00080">
    <property type="entry name" value="SDRFAMILY"/>
</dbReference>
<evidence type="ECO:0000256" key="2">
    <source>
        <dbReference type="ARBA" id="ARBA00023002"/>
    </source>
</evidence>
<dbReference type="PANTHER" id="PTHR44196">
    <property type="entry name" value="DEHYDROGENASE/REDUCTASE SDR FAMILY MEMBER 7B"/>
    <property type="match status" value="1"/>
</dbReference>
<evidence type="ECO:0000256" key="3">
    <source>
        <dbReference type="RuleBase" id="RU000363"/>
    </source>
</evidence>
<dbReference type="Gene3D" id="3.40.50.720">
    <property type="entry name" value="NAD(P)-binding Rossmann-like Domain"/>
    <property type="match status" value="1"/>
</dbReference>
<dbReference type="PRINTS" id="PR00081">
    <property type="entry name" value="GDHRDH"/>
</dbReference>
<comment type="similarity">
    <text evidence="1 3">Belongs to the short-chain dehydrogenases/reductases (SDR) family.</text>
</comment>
<proteinExistence type="inferred from homology"/>
<name>A0A1H7FEY6_9RHOB</name>
<dbReference type="Proteomes" id="UP000199283">
    <property type="component" value="Unassembled WGS sequence"/>
</dbReference>
<dbReference type="GO" id="GO:0016491">
    <property type="term" value="F:oxidoreductase activity"/>
    <property type="evidence" value="ECO:0007669"/>
    <property type="project" value="UniProtKB-KW"/>
</dbReference>
<dbReference type="Pfam" id="PF00106">
    <property type="entry name" value="adh_short"/>
    <property type="match status" value="1"/>
</dbReference>
<dbReference type="SUPFAM" id="SSF51735">
    <property type="entry name" value="NAD(P)-binding Rossmann-fold domains"/>
    <property type="match status" value="1"/>
</dbReference>
<organism evidence="5 6">
    <name type="scientific">Jannaschia helgolandensis</name>
    <dbReference type="NCBI Taxonomy" id="188906"/>
    <lineage>
        <taxon>Bacteria</taxon>
        <taxon>Pseudomonadati</taxon>
        <taxon>Pseudomonadota</taxon>
        <taxon>Alphaproteobacteria</taxon>
        <taxon>Rhodobacterales</taxon>
        <taxon>Roseobacteraceae</taxon>
        <taxon>Jannaschia</taxon>
    </lineage>
</organism>
<evidence type="ECO:0000313" key="6">
    <source>
        <dbReference type="Proteomes" id="UP000199283"/>
    </source>
</evidence>
<dbReference type="SMART" id="SM00822">
    <property type="entry name" value="PKS_KR"/>
    <property type="match status" value="1"/>
</dbReference>
<dbReference type="AlphaFoldDB" id="A0A1H7FEY6"/>
<dbReference type="InterPro" id="IPR036291">
    <property type="entry name" value="NAD(P)-bd_dom_sf"/>
</dbReference>
<accession>A0A1H7FEY6</accession>
<evidence type="ECO:0000259" key="4">
    <source>
        <dbReference type="SMART" id="SM00822"/>
    </source>
</evidence>
<dbReference type="PANTHER" id="PTHR44196:SF2">
    <property type="entry name" value="SHORT-CHAIN DEHYDROGENASE-RELATED"/>
    <property type="match status" value="1"/>
</dbReference>
<dbReference type="GO" id="GO:0016020">
    <property type="term" value="C:membrane"/>
    <property type="evidence" value="ECO:0007669"/>
    <property type="project" value="TreeGrafter"/>
</dbReference>
<gene>
    <name evidence="5" type="ORF">SAMN04488526_0089</name>
</gene>
<dbReference type="InterPro" id="IPR057326">
    <property type="entry name" value="KR_dom"/>
</dbReference>
<evidence type="ECO:0000256" key="1">
    <source>
        <dbReference type="ARBA" id="ARBA00006484"/>
    </source>
</evidence>
<dbReference type="STRING" id="188906.SAMN04488526_0089"/>
<dbReference type="InterPro" id="IPR002347">
    <property type="entry name" value="SDR_fam"/>
</dbReference>
<reference evidence="5 6" key="1">
    <citation type="submission" date="2016-10" db="EMBL/GenBank/DDBJ databases">
        <authorList>
            <person name="de Groot N.N."/>
        </authorList>
    </citation>
    <scope>NUCLEOTIDE SEQUENCE [LARGE SCALE GENOMIC DNA]</scope>
    <source>
        <strain evidence="5 6">DSM 14858</strain>
    </source>
</reference>